<evidence type="ECO:0000313" key="5">
    <source>
        <dbReference type="Proteomes" id="UP000295292"/>
    </source>
</evidence>
<dbReference type="Pfam" id="PF02113">
    <property type="entry name" value="Peptidase_S13"/>
    <property type="match status" value="1"/>
</dbReference>
<dbReference type="OrthoDB" id="9802627at2"/>
<evidence type="ECO:0000256" key="1">
    <source>
        <dbReference type="ARBA" id="ARBA00006096"/>
    </source>
</evidence>
<dbReference type="Proteomes" id="UP000295292">
    <property type="component" value="Unassembled WGS sequence"/>
</dbReference>
<dbReference type="RefSeq" id="WP_133583503.1">
    <property type="nucleotide sequence ID" value="NZ_SNYV01000011.1"/>
</dbReference>
<comment type="similarity">
    <text evidence="1">Belongs to the peptidase S13 family.</text>
</comment>
<sequence length="441" mass="50492">MRNFVSYVIVMLCLSIMQSCAVKKRTDWLYAMGQDSLLNRANYGLKIMDMDKGTTLYSLNSNRFFIPASNTKLWTMYAGLQTFGDSIPGWSIAEDDKHIYLEPNGDPTFLNDEFPEQRVFELLKNSHKSLQLVLPENTAFGRFGSGWSWGTWQETYSPERSVMPIYNNMVRFYKEGNNFKAIPSFFNNLIEPPKDDDLRAAYSSVLRAETSNSYKVQKNSNRNSWIRPFTRLDNDTLAYMLLSDTLGRTNSKVRMSIVHNKPDNLIFSPVYTVATDTLFAKLMKRSDNFFAEQMMLMAGKIRYGAFADFGTISKLREDLFDGILDQGKWVDGSGLSRGNLISPEEFVKLLTVIYKGKDFERVKRILPHGNQGTLQGLYVGYEANIWAKTGTLADHLGLSGYLKTKKGNNLAFSFLINNFRGNASDYRRKMEEILIWIIECL</sequence>
<evidence type="ECO:0000256" key="2">
    <source>
        <dbReference type="ARBA" id="ARBA00022801"/>
    </source>
</evidence>
<dbReference type="PROSITE" id="PS51257">
    <property type="entry name" value="PROKAR_LIPOPROTEIN"/>
    <property type="match status" value="1"/>
</dbReference>
<comment type="caution">
    <text evidence="4">The sequence shown here is derived from an EMBL/GenBank/DDBJ whole genome shotgun (WGS) entry which is preliminary data.</text>
</comment>
<keyword evidence="4" id="KW-0121">Carboxypeptidase</keyword>
<dbReference type="GO" id="GO:0004185">
    <property type="term" value="F:serine-type carboxypeptidase activity"/>
    <property type="evidence" value="ECO:0007669"/>
    <property type="project" value="InterPro"/>
</dbReference>
<keyword evidence="5" id="KW-1185">Reference proteome</keyword>
<gene>
    <name evidence="4" type="ORF">CLV99_1185</name>
</gene>
<keyword evidence="2" id="KW-0378">Hydrolase</keyword>
<name>A0A4R6WL84_9SPHI</name>
<dbReference type="GO" id="GO:0000270">
    <property type="term" value="P:peptidoglycan metabolic process"/>
    <property type="evidence" value="ECO:0007669"/>
    <property type="project" value="TreeGrafter"/>
</dbReference>
<dbReference type="InterPro" id="IPR000667">
    <property type="entry name" value="Peptidase_S13"/>
</dbReference>
<dbReference type="EMBL" id="SNYV01000011">
    <property type="protein sequence ID" value="TDQ79737.1"/>
    <property type="molecule type" value="Genomic_DNA"/>
</dbReference>
<dbReference type="PRINTS" id="PR00922">
    <property type="entry name" value="DADACBPTASE3"/>
</dbReference>
<feature type="chain" id="PRO_5020551155" evidence="3">
    <location>
        <begin position="22"/>
        <end position="441"/>
    </location>
</feature>
<dbReference type="AlphaFoldDB" id="A0A4R6WL84"/>
<proteinExistence type="inferred from homology"/>
<protein>
    <submittedName>
        <fullName evidence="4">D-alanyl-D-alanine carboxypeptidase/D-alanyl-D-alanine-endopeptidase (Penicillin-binding protein 4)</fullName>
    </submittedName>
</protein>
<dbReference type="GO" id="GO:0006508">
    <property type="term" value="P:proteolysis"/>
    <property type="evidence" value="ECO:0007669"/>
    <property type="project" value="InterPro"/>
</dbReference>
<dbReference type="SUPFAM" id="SSF56601">
    <property type="entry name" value="beta-lactamase/transpeptidase-like"/>
    <property type="match status" value="1"/>
</dbReference>
<dbReference type="Gene3D" id="3.40.710.10">
    <property type="entry name" value="DD-peptidase/beta-lactamase superfamily"/>
    <property type="match status" value="2"/>
</dbReference>
<feature type="signal peptide" evidence="3">
    <location>
        <begin position="1"/>
        <end position="21"/>
    </location>
</feature>
<evidence type="ECO:0000313" key="4">
    <source>
        <dbReference type="EMBL" id="TDQ79737.1"/>
    </source>
</evidence>
<reference evidence="4 5" key="1">
    <citation type="submission" date="2019-03" db="EMBL/GenBank/DDBJ databases">
        <title>Genomic Encyclopedia of Archaeal and Bacterial Type Strains, Phase II (KMG-II): from individual species to whole genera.</title>
        <authorList>
            <person name="Goeker M."/>
        </authorList>
    </citation>
    <scope>NUCLEOTIDE SEQUENCE [LARGE SCALE GENOMIC DNA]</scope>
    <source>
        <strain evidence="4 5">DSM 28353</strain>
    </source>
</reference>
<dbReference type="PANTHER" id="PTHR30023">
    <property type="entry name" value="D-ALANYL-D-ALANINE CARBOXYPEPTIDASE"/>
    <property type="match status" value="1"/>
</dbReference>
<keyword evidence="4" id="KW-0645">Protease</keyword>
<evidence type="ECO:0000256" key="3">
    <source>
        <dbReference type="SAM" id="SignalP"/>
    </source>
</evidence>
<keyword evidence="3" id="KW-0732">Signal</keyword>
<accession>A0A4R6WL84</accession>
<organism evidence="4 5">
    <name type="scientific">Sphingobacterium yanglingense</name>
    <dbReference type="NCBI Taxonomy" id="1437280"/>
    <lineage>
        <taxon>Bacteria</taxon>
        <taxon>Pseudomonadati</taxon>
        <taxon>Bacteroidota</taxon>
        <taxon>Sphingobacteriia</taxon>
        <taxon>Sphingobacteriales</taxon>
        <taxon>Sphingobacteriaceae</taxon>
        <taxon>Sphingobacterium</taxon>
    </lineage>
</organism>
<dbReference type="InterPro" id="IPR012338">
    <property type="entry name" value="Beta-lactam/transpept-like"/>
</dbReference>
<dbReference type="PANTHER" id="PTHR30023:SF0">
    <property type="entry name" value="PENICILLIN-SENSITIVE CARBOXYPEPTIDASE A"/>
    <property type="match status" value="1"/>
</dbReference>